<proteinExistence type="predicted"/>
<name>U3AD32_9EURY</name>
<feature type="transmembrane region" description="Helical" evidence="1">
    <location>
        <begin position="189"/>
        <end position="219"/>
    </location>
</feature>
<sequence length="340" mass="35142">MPFPLESLADVRGGVRPGSWLPPVYPRNGPYVLLALIPIAAFWPLAGLLLTGAVEPFVGEFAPPETLALAVLAVVVDQTARFLSWLRSGGYESTAATSGSTRTYLAPVFVLAVVAPLAIDGAEAAGVGRAGLGLAVVAARVGFDLVELHHPGWIESTVFSGETVGDERPVQTPDGEPVASFESDRRGTVAAAVVSGVLASVLGLMLFPVLLGGLVGLLVGGEMLGAPYGRVVGAAAGVAAVVGCRVLVELVVGWVVGAHVVYHVYPDAVVAHNELTDAAQWSVRRDEIAEVTASSDLFAAVLPEWYDTLKLSSAGGETHRLGYFGDVESAARLLDGEDAG</sequence>
<evidence type="ECO:0000256" key="1">
    <source>
        <dbReference type="SAM" id="Phobius"/>
    </source>
</evidence>
<keyword evidence="1" id="KW-0812">Transmembrane</keyword>
<keyword evidence="1" id="KW-1133">Transmembrane helix</keyword>
<protein>
    <submittedName>
        <fullName evidence="2">Uncharacterized protein</fullName>
    </submittedName>
</protein>
<dbReference type="AlphaFoldDB" id="U3AD32"/>
<gene>
    <name evidence="2" type="ORF">MBEHAL_1448</name>
</gene>
<dbReference type="EMBL" id="BATA01000031">
    <property type="protein sequence ID" value="GAD52688.1"/>
    <property type="molecule type" value="Genomic_DNA"/>
</dbReference>
<dbReference type="eggNOG" id="arCOG03920">
    <property type="taxonomic scope" value="Archaea"/>
</dbReference>
<organism evidence="2 3">
    <name type="scientific">Halarchaeum acidiphilum MH1-52-1</name>
    <dbReference type="NCBI Taxonomy" id="1261545"/>
    <lineage>
        <taxon>Archaea</taxon>
        <taxon>Methanobacteriati</taxon>
        <taxon>Methanobacteriota</taxon>
        <taxon>Stenosarchaea group</taxon>
        <taxon>Halobacteria</taxon>
        <taxon>Halobacteriales</taxon>
        <taxon>Halobacteriaceae</taxon>
    </lineage>
</organism>
<evidence type="ECO:0000313" key="2">
    <source>
        <dbReference type="EMBL" id="GAD52688.1"/>
    </source>
</evidence>
<evidence type="ECO:0000313" key="3">
    <source>
        <dbReference type="Proteomes" id="UP000016986"/>
    </source>
</evidence>
<dbReference type="Proteomes" id="UP000016986">
    <property type="component" value="Unassembled WGS sequence"/>
</dbReference>
<keyword evidence="3" id="KW-1185">Reference proteome</keyword>
<accession>U3AD32</accession>
<reference evidence="2 3" key="1">
    <citation type="submission" date="2013-09" db="EMBL/GenBank/DDBJ databases">
        <title>Whole genome sequencing of Halarchaeum acidiphilum strain MH1-52-1.</title>
        <authorList>
            <person name="Shimane Y."/>
            <person name="Minegishi H."/>
            <person name="Nishi S."/>
            <person name="Echigo A."/>
            <person name="Shuto A."/>
            <person name="Konishi M."/>
            <person name="Ito T."/>
            <person name="Ohkuma M."/>
            <person name="Ohta Y."/>
            <person name="Nagano Y."/>
            <person name="Tsubouchi T."/>
            <person name="Mori K."/>
            <person name="Usui K."/>
            <person name="Kamekura M."/>
            <person name="Usami R."/>
            <person name="Takaki Y."/>
            <person name="Hatada Y."/>
        </authorList>
    </citation>
    <scope>NUCLEOTIDE SEQUENCE [LARGE SCALE GENOMIC DNA]</scope>
    <source>
        <strain evidence="2 3">JCM 16109</strain>
    </source>
</reference>
<comment type="caution">
    <text evidence="2">The sequence shown here is derived from an EMBL/GenBank/DDBJ whole genome shotgun (WGS) entry which is preliminary data.</text>
</comment>
<keyword evidence="1" id="KW-0472">Membrane</keyword>
<feature type="transmembrane region" description="Helical" evidence="1">
    <location>
        <begin position="31"/>
        <end position="54"/>
    </location>
</feature>
<feature type="transmembrane region" description="Helical" evidence="1">
    <location>
        <begin position="231"/>
        <end position="256"/>
    </location>
</feature>